<dbReference type="RefSeq" id="WP_204844894.1">
    <property type="nucleotide sequence ID" value="NZ_JAFBCL010000001.1"/>
</dbReference>
<dbReference type="EMBL" id="CP072788">
    <property type="protein sequence ID" value="QTR02677.1"/>
    <property type="molecule type" value="Genomic_DNA"/>
</dbReference>
<dbReference type="PANTHER" id="PTHR30290">
    <property type="entry name" value="PERIPLASMIC BINDING COMPONENT OF ABC TRANSPORTER"/>
    <property type="match status" value="1"/>
</dbReference>
<dbReference type="InterPro" id="IPR039424">
    <property type="entry name" value="SBP_5"/>
</dbReference>
<protein>
    <submittedName>
        <fullName evidence="7">ABC transporter substrate-binding protein</fullName>
    </submittedName>
    <submittedName>
        <fullName evidence="6">Peptide/nickel transport system substrate-binding protein</fullName>
    </submittedName>
</protein>
<dbReference type="EMBL" id="JAFBCL010000001">
    <property type="protein sequence ID" value="MBM7814347.1"/>
    <property type="molecule type" value="Genomic_DNA"/>
</dbReference>
<dbReference type="PIRSF" id="PIRSF002741">
    <property type="entry name" value="MppA"/>
    <property type="match status" value="1"/>
</dbReference>
<evidence type="ECO:0000313" key="9">
    <source>
        <dbReference type="Proteomes" id="UP001195724"/>
    </source>
</evidence>
<dbReference type="InterPro" id="IPR030678">
    <property type="entry name" value="Peptide/Ni-bd"/>
</dbReference>
<dbReference type="Pfam" id="PF00496">
    <property type="entry name" value="SBP_bac_5"/>
    <property type="match status" value="1"/>
</dbReference>
<evidence type="ECO:0000256" key="4">
    <source>
        <dbReference type="SAM" id="SignalP"/>
    </source>
</evidence>
<gene>
    <name evidence="7" type="ORF">J7S33_27025</name>
    <name evidence="6" type="ORF">JOE68_005212</name>
</gene>
<evidence type="ECO:0000313" key="6">
    <source>
        <dbReference type="EMBL" id="MBM7814347.1"/>
    </source>
</evidence>
<dbReference type="CDD" id="cd00995">
    <property type="entry name" value="PBP2_NikA_DppA_OppA_like"/>
    <property type="match status" value="1"/>
</dbReference>
<dbReference type="AlphaFoldDB" id="A0A8T8HW93"/>
<evidence type="ECO:0000256" key="3">
    <source>
        <dbReference type="ARBA" id="ARBA00022729"/>
    </source>
</evidence>
<dbReference type="Gene3D" id="3.40.190.10">
    <property type="entry name" value="Periplasmic binding protein-like II"/>
    <property type="match status" value="1"/>
</dbReference>
<reference evidence="7" key="2">
    <citation type="submission" date="2021-04" db="EMBL/GenBank/DDBJ databases">
        <title>Saccharothrix algeriensis WGS.</title>
        <authorList>
            <person name="Stuskova K."/>
            <person name="Hakalova E."/>
            <person name="Tebbal A.B."/>
            <person name="Eichmeier A."/>
        </authorList>
    </citation>
    <scope>NUCLEOTIDE SEQUENCE</scope>
    <source>
        <strain evidence="7">NRRL B-24137</strain>
    </source>
</reference>
<keyword evidence="9" id="KW-1185">Reference proteome</keyword>
<feature type="domain" description="Solute-binding protein family 5" evidence="5">
    <location>
        <begin position="87"/>
        <end position="404"/>
    </location>
</feature>
<evidence type="ECO:0000259" key="5">
    <source>
        <dbReference type="Pfam" id="PF00496"/>
    </source>
</evidence>
<dbReference type="GO" id="GO:0042597">
    <property type="term" value="C:periplasmic space"/>
    <property type="evidence" value="ECO:0007669"/>
    <property type="project" value="UniProtKB-ARBA"/>
</dbReference>
<keyword evidence="3 4" id="KW-0732">Signal</keyword>
<evidence type="ECO:0000313" key="7">
    <source>
        <dbReference type="EMBL" id="QTR02677.1"/>
    </source>
</evidence>
<dbReference type="GO" id="GO:0043190">
    <property type="term" value="C:ATP-binding cassette (ABC) transporter complex"/>
    <property type="evidence" value="ECO:0007669"/>
    <property type="project" value="InterPro"/>
</dbReference>
<evidence type="ECO:0000256" key="2">
    <source>
        <dbReference type="ARBA" id="ARBA00022448"/>
    </source>
</evidence>
<organism evidence="7 8">
    <name type="scientific">Saccharothrix algeriensis</name>
    <dbReference type="NCBI Taxonomy" id="173560"/>
    <lineage>
        <taxon>Bacteria</taxon>
        <taxon>Bacillati</taxon>
        <taxon>Actinomycetota</taxon>
        <taxon>Actinomycetes</taxon>
        <taxon>Pseudonocardiales</taxon>
        <taxon>Pseudonocardiaceae</taxon>
        <taxon>Saccharothrix</taxon>
    </lineage>
</organism>
<dbReference type="GO" id="GO:1904680">
    <property type="term" value="F:peptide transmembrane transporter activity"/>
    <property type="evidence" value="ECO:0007669"/>
    <property type="project" value="TreeGrafter"/>
</dbReference>
<keyword evidence="2" id="KW-0813">Transport</keyword>
<feature type="signal peptide" evidence="4">
    <location>
        <begin position="1"/>
        <end position="24"/>
    </location>
</feature>
<comment type="similarity">
    <text evidence="1">Belongs to the bacterial solute-binding protein 5 family.</text>
</comment>
<dbReference type="PROSITE" id="PS51257">
    <property type="entry name" value="PROKAR_LIPOPROTEIN"/>
    <property type="match status" value="1"/>
</dbReference>
<evidence type="ECO:0000256" key="1">
    <source>
        <dbReference type="ARBA" id="ARBA00005695"/>
    </source>
</evidence>
<evidence type="ECO:0000313" key="8">
    <source>
        <dbReference type="Proteomes" id="UP000671828"/>
    </source>
</evidence>
<dbReference type="SUPFAM" id="SSF53850">
    <property type="entry name" value="Periplasmic binding protein-like II"/>
    <property type="match status" value="1"/>
</dbReference>
<dbReference type="Gene3D" id="3.10.105.10">
    <property type="entry name" value="Dipeptide-binding Protein, Domain 3"/>
    <property type="match status" value="1"/>
</dbReference>
<accession>A0A8T8HW93</accession>
<dbReference type="GO" id="GO:0015833">
    <property type="term" value="P:peptide transport"/>
    <property type="evidence" value="ECO:0007669"/>
    <property type="project" value="TreeGrafter"/>
</dbReference>
<dbReference type="PANTHER" id="PTHR30290:SF9">
    <property type="entry name" value="OLIGOPEPTIDE-BINDING PROTEIN APPA"/>
    <property type="match status" value="1"/>
</dbReference>
<dbReference type="Proteomes" id="UP000671828">
    <property type="component" value="Chromosome"/>
</dbReference>
<sequence length="519" mass="55631">MNLTRPLKALAAVALLLAATACQSAVDAQTAAGDASSPPRRGGVAEVGVNLDLVPANVFTNSNVAITTLVGLVYDTLVRHDREGLDPRPALATAWQAADDGRTLTLELRQGVKFHSGRPFTSADAKFSLESYRDPRWNGQLLSTAEVITAVEAPAPDRLVLRLEHPVSNLFDLLATVPVIDSESVADIATGKRFVGTGPFAFTSWRPNTDLSFSRNAEYWDGPPHLDGVHVRVIPDGQSLLAAVRSGQVHLARGIGYRDAEAAAATPGLRAVQLDGAELQAYVGLDTTAPGLSDPRVRRAVAHALDRDRIIEEVFRGRGYPTSLPWPRTSPAYDEGLDGRHRRDVGRAKALLAEHGAPLPEIPLTYVGNDRVFTAIAQIVQANLAEVGIAVKLEPVDSTQFVKQLIGAQFTGLWTTNHSWAQLSPATLTVSAYPFNARRNASHFSSPDYTAAAEAAWKLPAATGPAATAAYRAVSEQLLAGGFLAEIGVVFEQVVVRDALQGVDWTRRRELDLAGAHLR</sequence>
<feature type="chain" id="PRO_5038843066" evidence="4">
    <location>
        <begin position="25"/>
        <end position="519"/>
    </location>
</feature>
<proteinExistence type="inferred from homology"/>
<reference evidence="6 9" key="1">
    <citation type="submission" date="2021-01" db="EMBL/GenBank/DDBJ databases">
        <title>Sequencing the genomes of 1000 actinobacteria strains.</title>
        <authorList>
            <person name="Klenk H.-P."/>
        </authorList>
    </citation>
    <scope>NUCLEOTIDE SEQUENCE [LARGE SCALE GENOMIC DNA]</scope>
    <source>
        <strain evidence="6 9">DSM 44581</strain>
    </source>
</reference>
<dbReference type="Proteomes" id="UP001195724">
    <property type="component" value="Unassembled WGS sequence"/>
</dbReference>
<dbReference type="InterPro" id="IPR000914">
    <property type="entry name" value="SBP_5_dom"/>
</dbReference>
<name>A0A8T8HW93_9PSEU</name>